<evidence type="ECO:0000256" key="4">
    <source>
        <dbReference type="RuleBase" id="RU362026"/>
    </source>
</evidence>
<dbReference type="Pfam" id="PF01555">
    <property type="entry name" value="N6_N4_Mtase"/>
    <property type="match status" value="1"/>
</dbReference>
<organism evidence="6 7">
    <name type="scientific">Treponema maltophilum ATCC 51939</name>
    <dbReference type="NCBI Taxonomy" id="1125699"/>
    <lineage>
        <taxon>Bacteria</taxon>
        <taxon>Pseudomonadati</taxon>
        <taxon>Spirochaetota</taxon>
        <taxon>Spirochaetia</taxon>
        <taxon>Spirochaetales</taxon>
        <taxon>Treponemataceae</taxon>
        <taxon>Treponema</taxon>
    </lineage>
</organism>
<dbReference type="Proteomes" id="UP000014541">
    <property type="component" value="Unassembled WGS sequence"/>
</dbReference>
<name>S3L4I8_TREMA</name>
<dbReference type="GO" id="GO:0005737">
    <property type="term" value="C:cytoplasm"/>
    <property type="evidence" value="ECO:0007669"/>
    <property type="project" value="TreeGrafter"/>
</dbReference>
<dbReference type="EC" id="2.1.1.-" evidence="4"/>
<dbReference type="GO" id="GO:0003677">
    <property type="term" value="F:DNA binding"/>
    <property type="evidence" value="ECO:0007669"/>
    <property type="project" value="InterPro"/>
</dbReference>
<dbReference type="STRING" id="1125699.HMPREF9194_02085"/>
<dbReference type="InterPro" id="IPR001091">
    <property type="entry name" value="RM_Methyltransferase"/>
</dbReference>
<keyword evidence="3" id="KW-0808">Transferase</keyword>
<dbReference type="PANTHER" id="PTHR13370">
    <property type="entry name" value="RNA METHYLASE-RELATED"/>
    <property type="match status" value="1"/>
</dbReference>
<comment type="caution">
    <text evidence="6">The sequence shown here is derived from an EMBL/GenBank/DDBJ whole genome shotgun (WGS) entry which is preliminary data.</text>
</comment>
<dbReference type="GO" id="GO:0008170">
    <property type="term" value="F:N-methyltransferase activity"/>
    <property type="evidence" value="ECO:0007669"/>
    <property type="project" value="InterPro"/>
</dbReference>
<evidence type="ECO:0000259" key="5">
    <source>
        <dbReference type="Pfam" id="PF01555"/>
    </source>
</evidence>
<dbReference type="InterPro" id="IPR029063">
    <property type="entry name" value="SAM-dependent_MTases_sf"/>
</dbReference>
<dbReference type="EMBL" id="ATFF01000006">
    <property type="protein sequence ID" value="EPF31734.1"/>
    <property type="molecule type" value="Genomic_DNA"/>
</dbReference>
<dbReference type="InterPro" id="IPR002052">
    <property type="entry name" value="DNA_methylase_N6_adenine_CS"/>
</dbReference>
<evidence type="ECO:0000256" key="1">
    <source>
        <dbReference type="ARBA" id="ARBA00006594"/>
    </source>
</evidence>
<dbReference type="eggNOG" id="COG2189">
    <property type="taxonomic scope" value="Bacteria"/>
</dbReference>
<evidence type="ECO:0000256" key="2">
    <source>
        <dbReference type="ARBA" id="ARBA00022603"/>
    </source>
</evidence>
<gene>
    <name evidence="6" type="ORF">HMPREF9194_02085</name>
</gene>
<dbReference type="PATRIC" id="fig|1125699.3.peg.2109"/>
<dbReference type="HOGENOM" id="CLU_024927_5_1_12"/>
<protein>
    <recommendedName>
        <fullName evidence="4">Methyltransferase</fullName>
        <ecNumber evidence="4">2.1.1.-</ecNumber>
    </recommendedName>
</protein>
<dbReference type="PRINTS" id="PR00508">
    <property type="entry name" value="S21N4MTFRASE"/>
</dbReference>
<dbReference type="InterPro" id="IPR002941">
    <property type="entry name" value="DNA_methylase_N4/N6"/>
</dbReference>
<dbReference type="AlphaFoldDB" id="S3L4I8"/>
<accession>S3L4I8</accession>
<dbReference type="GO" id="GO:0032259">
    <property type="term" value="P:methylation"/>
    <property type="evidence" value="ECO:0007669"/>
    <property type="project" value="UniProtKB-KW"/>
</dbReference>
<keyword evidence="7" id="KW-1185">Reference proteome</keyword>
<evidence type="ECO:0000313" key="7">
    <source>
        <dbReference type="Proteomes" id="UP000014541"/>
    </source>
</evidence>
<comment type="similarity">
    <text evidence="1 4">Belongs to the N(4)/N(6)-methyltransferase family.</text>
</comment>
<dbReference type="REBASE" id="415755">
    <property type="entry name" value="M.Tma51939ORF2085P"/>
</dbReference>
<dbReference type="PANTHER" id="PTHR13370:SF3">
    <property type="entry name" value="TRNA (GUANINE(10)-N2)-METHYLTRANSFERASE HOMOLOG"/>
    <property type="match status" value="1"/>
</dbReference>
<dbReference type="Gene3D" id="3.40.50.150">
    <property type="entry name" value="Vaccinia Virus protein VP39"/>
    <property type="match status" value="1"/>
</dbReference>
<evidence type="ECO:0000256" key="3">
    <source>
        <dbReference type="ARBA" id="ARBA00022679"/>
    </source>
</evidence>
<sequence>MPKKERSPKNKTLTMSAAERAEYKNRLVYAGSAKVSGSGTFAADALRNKTLCADLFGVLDKLPHSCADLLIIDPPYNLDKNFHGLKFGKRGDDEYSAYLESWFPRLLSVLKPTGSVYLCGDWRSSCSLYAVMKKYTVVRNRITWQREKGRGAKANWKNSCEDIWFGTLGDDYYFNVDAVKQKRRVLAPYRENGKPKDWEKTDEGRFRLTCPGNFWDDISIPYWSMSENTDHPTQKPEKLIAKLILASCPEDGLVLDPFLGSGTTSVTAKKLGRNFIGIEKNEEYCCWTEKRLARAESDAAIQGYADGVFWERNTQAVQRAELKKSRPYHAESLFAEP</sequence>
<reference evidence="6 7" key="1">
    <citation type="submission" date="2013-04" db="EMBL/GenBank/DDBJ databases">
        <title>The Genome Sequence of Treponema maltophilum ATCC 51939.</title>
        <authorList>
            <consortium name="The Broad Institute Genomics Platform"/>
            <person name="Earl A."/>
            <person name="Ward D."/>
            <person name="Feldgarden M."/>
            <person name="Gevers D."/>
            <person name="Leonetti C."/>
            <person name="Blanton J.M."/>
            <person name="Dewhirst F.E."/>
            <person name="Izard J."/>
            <person name="Walker B."/>
            <person name="Young S."/>
            <person name="Zeng Q."/>
            <person name="Gargeya S."/>
            <person name="Fitzgerald M."/>
            <person name="Haas B."/>
            <person name="Abouelleil A."/>
            <person name="Allen A.W."/>
            <person name="Alvarado L."/>
            <person name="Arachchi H.M."/>
            <person name="Berlin A.M."/>
            <person name="Chapman S.B."/>
            <person name="Gainer-Dewar J."/>
            <person name="Goldberg J."/>
            <person name="Griggs A."/>
            <person name="Gujja S."/>
            <person name="Hansen M."/>
            <person name="Howarth C."/>
            <person name="Imamovic A."/>
            <person name="Ireland A."/>
            <person name="Larimer J."/>
            <person name="McCowan C."/>
            <person name="Murphy C."/>
            <person name="Pearson M."/>
            <person name="Poon T.W."/>
            <person name="Priest M."/>
            <person name="Roberts A."/>
            <person name="Saif S."/>
            <person name="Shea T."/>
            <person name="Sisk P."/>
            <person name="Sykes S."/>
            <person name="Wortman J."/>
            <person name="Nusbaum C."/>
            <person name="Birren B."/>
        </authorList>
    </citation>
    <scope>NUCLEOTIDE SEQUENCE [LARGE SCALE GENOMIC DNA]</scope>
    <source>
        <strain evidence="6 7">ATCC 51939</strain>
    </source>
</reference>
<keyword evidence="2" id="KW-0489">Methyltransferase</keyword>
<evidence type="ECO:0000313" key="6">
    <source>
        <dbReference type="EMBL" id="EPF31734.1"/>
    </source>
</evidence>
<proteinExistence type="inferred from homology"/>
<dbReference type="PROSITE" id="PS00092">
    <property type="entry name" value="N6_MTASE"/>
    <property type="match status" value="1"/>
</dbReference>
<feature type="domain" description="DNA methylase N-4/N-6" evidence="5">
    <location>
        <begin position="68"/>
        <end position="285"/>
    </location>
</feature>
<dbReference type="SUPFAM" id="SSF53335">
    <property type="entry name" value="S-adenosyl-L-methionine-dependent methyltransferases"/>
    <property type="match status" value="1"/>
</dbReference>